<feature type="domain" description="CS" evidence="4">
    <location>
        <begin position="45"/>
        <end position="150"/>
    </location>
</feature>
<feature type="domain" description="SHSP" evidence="3">
    <location>
        <begin position="41"/>
        <end position="153"/>
    </location>
</feature>
<dbReference type="InterPro" id="IPR007052">
    <property type="entry name" value="CS_dom"/>
</dbReference>
<dbReference type="InterPro" id="IPR031107">
    <property type="entry name" value="Small_HSP"/>
</dbReference>
<dbReference type="PROSITE" id="PS51203">
    <property type="entry name" value="CS"/>
    <property type="match status" value="1"/>
</dbReference>
<dbReference type="InterPro" id="IPR002068">
    <property type="entry name" value="A-crystallin/Hsp20_dom"/>
</dbReference>
<dbReference type="InterPro" id="IPR008978">
    <property type="entry name" value="HSP20-like_chaperone"/>
</dbReference>
<comment type="similarity">
    <text evidence="1 2">Belongs to the small heat shock protein (HSP20) family.</text>
</comment>
<dbReference type="RefSeq" id="WP_132128962.1">
    <property type="nucleotide sequence ID" value="NZ_CP042432.1"/>
</dbReference>
<keyword evidence="6" id="KW-1185">Reference proteome</keyword>
<dbReference type="PANTHER" id="PTHR11527">
    <property type="entry name" value="HEAT-SHOCK PROTEIN 20 FAMILY MEMBER"/>
    <property type="match status" value="1"/>
</dbReference>
<dbReference type="CDD" id="cd06464">
    <property type="entry name" value="ACD_sHsps-like"/>
    <property type="match status" value="1"/>
</dbReference>
<dbReference type="OrthoDB" id="9814487at2"/>
<dbReference type="Pfam" id="PF00011">
    <property type="entry name" value="HSP20"/>
    <property type="match status" value="1"/>
</dbReference>
<accession>A0A4R3KS58</accession>
<name>A0A4R3KS58_9SPHI</name>
<dbReference type="Proteomes" id="UP000295807">
    <property type="component" value="Unassembled WGS sequence"/>
</dbReference>
<gene>
    <name evidence="5" type="ORF">EDD80_104235</name>
</gene>
<sequence>MTLVKWNESRNGRYPRVFGTSLSPVFNELFDDFFGGRSLSGALASKAPAVNVSEDKDSYRVELAAPGLKKEDFKLNVEDNLLSISVEKKEEKDEKENGYTRREFNYTNFSRSFTLPETVNTESIKAVYKDGILEIDLPKKEEEKTKNRVIDIS</sequence>
<dbReference type="EMBL" id="SMAD01000004">
    <property type="protein sequence ID" value="TCS87884.1"/>
    <property type="molecule type" value="Genomic_DNA"/>
</dbReference>
<dbReference type="PROSITE" id="PS01031">
    <property type="entry name" value="SHSP"/>
    <property type="match status" value="1"/>
</dbReference>
<evidence type="ECO:0000313" key="5">
    <source>
        <dbReference type="EMBL" id="TCS87884.1"/>
    </source>
</evidence>
<proteinExistence type="inferred from homology"/>
<evidence type="ECO:0000256" key="1">
    <source>
        <dbReference type="PROSITE-ProRule" id="PRU00285"/>
    </source>
</evidence>
<evidence type="ECO:0000259" key="3">
    <source>
        <dbReference type="PROSITE" id="PS01031"/>
    </source>
</evidence>
<comment type="caution">
    <text evidence="5">The sequence shown here is derived from an EMBL/GenBank/DDBJ whole genome shotgun (WGS) entry which is preliminary data.</text>
</comment>
<dbReference type="Gene3D" id="2.60.40.790">
    <property type="match status" value="1"/>
</dbReference>
<protein>
    <submittedName>
        <fullName evidence="5">HSP20 family protein</fullName>
    </submittedName>
</protein>
<organism evidence="5 6">
    <name type="scientific">Anseongella ginsenosidimutans</name>
    <dbReference type="NCBI Taxonomy" id="496056"/>
    <lineage>
        <taxon>Bacteria</taxon>
        <taxon>Pseudomonadati</taxon>
        <taxon>Bacteroidota</taxon>
        <taxon>Sphingobacteriia</taxon>
        <taxon>Sphingobacteriales</taxon>
        <taxon>Sphingobacteriaceae</taxon>
        <taxon>Anseongella</taxon>
    </lineage>
</organism>
<evidence type="ECO:0000259" key="4">
    <source>
        <dbReference type="PROSITE" id="PS51203"/>
    </source>
</evidence>
<reference evidence="5 6" key="1">
    <citation type="submission" date="2019-03" db="EMBL/GenBank/DDBJ databases">
        <title>Genomic Encyclopedia of Type Strains, Phase IV (KMG-IV): sequencing the most valuable type-strain genomes for metagenomic binning, comparative biology and taxonomic classification.</title>
        <authorList>
            <person name="Goeker M."/>
        </authorList>
    </citation>
    <scope>NUCLEOTIDE SEQUENCE [LARGE SCALE GENOMIC DNA]</scope>
    <source>
        <strain evidence="5 6">DSM 21100</strain>
    </source>
</reference>
<evidence type="ECO:0000256" key="2">
    <source>
        <dbReference type="RuleBase" id="RU003616"/>
    </source>
</evidence>
<dbReference type="SUPFAM" id="SSF49764">
    <property type="entry name" value="HSP20-like chaperones"/>
    <property type="match status" value="1"/>
</dbReference>
<dbReference type="AlphaFoldDB" id="A0A4R3KS58"/>
<evidence type="ECO:0000313" key="6">
    <source>
        <dbReference type="Proteomes" id="UP000295807"/>
    </source>
</evidence>